<dbReference type="Gene3D" id="3.10.20.80">
    <property type="entry name" value="Translation initiation factor 3 (IF-3), N-terminal domain"/>
    <property type="match status" value="1"/>
</dbReference>
<dbReference type="STRING" id="1797994.A2227_00125"/>
<dbReference type="Gene3D" id="3.30.110.10">
    <property type="entry name" value="Translation initiation factor 3 (IF-3), C-terminal domain"/>
    <property type="match status" value="1"/>
</dbReference>
<dbReference type="EMBL" id="MFGB01000020">
    <property type="protein sequence ID" value="OGF25606.1"/>
    <property type="molecule type" value="Genomic_DNA"/>
</dbReference>
<proteinExistence type="inferred from homology"/>
<dbReference type="NCBIfam" id="TIGR00168">
    <property type="entry name" value="infC"/>
    <property type="match status" value="1"/>
</dbReference>
<dbReference type="InterPro" id="IPR019815">
    <property type="entry name" value="Translation_initiation_fac_3_C"/>
</dbReference>
<dbReference type="Pfam" id="PF00707">
    <property type="entry name" value="IF3_C"/>
    <property type="match status" value="1"/>
</dbReference>
<dbReference type="InterPro" id="IPR036788">
    <property type="entry name" value="T_IF-3_C_sf"/>
</dbReference>
<dbReference type="GO" id="GO:0032790">
    <property type="term" value="P:ribosome disassembly"/>
    <property type="evidence" value="ECO:0007669"/>
    <property type="project" value="TreeGrafter"/>
</dbReference>
<reference evidence="8 9" key="1">
    <citation type="journal article" date="2016" name="Nat. Commun.">
        <title>Thousands of microbial genomes shed light on interconnected biogeochemical processes in an aquifer system.</title>
        <authorList>
            <person name="Anantharaman K."/>
            <person name="Brown C.T."/>
            <person name="Hug L.A."/>
            <person name="Sharon I."/>
            <person name="Castelle C.J."/>
            <person name="Probst A.J."/>
            <person name="Thomas B.C."/>
            <person name="Singh A."/>
            <person name="Wilkins M.J."/>
            <person name="Karaoz U."/>
            <person name="Brodie E.L."/>
            <person name="Williams K.H."/>
            <person name="Hubbard S.S."/>
            <person name="Banfield J.F."/>
        </authorList>
    </citation>
    <scope>NUCLEOTIDE SEQUENCE [LARGE SCALE GENOMIC DNA]</scope>
</reference>
<evidence type="ECO:0000256" key="3">
    <source>
        <dbReference type="ARBA" id="ARBA00022917"/>
    </source>
</evidence>
<dbReference type="PANTHER" id="PTHR10938">
    <property type="entry name" value="TRANSLATION INITIATION FACTOR IF-3"/>
    <property type="match status" value="1"/>
</dbReference>
<accession>A0A1F5SGC5</accession>
<evidence type="ECO:0000259" key="7">
    <source>
        <dbReference type="Pfam" id="PF05198"/>
    </source>
</evidence>
<dbReference type="SUPFAM" id="SSF55200">
    <property type="entry name" value="Translation initiation factor IF3, C-terminal domain"/>
    <property type="match status" value="1"/>
</dbReference>
<dbReference type="Proteomes" id="UP000178367">
    <property type="component" value="Unassembled WGS sequence"/>
</dbReference>
<dbReference type="InterPro" id="IPR036787">
    <property type="entry name" value="T_IF-3_N_sf"/>
</dbReference>
<sequence>MRRTWQRAKPKIEKKFRVNQQIRVPEVFLIDEEGENVGVVPFRQAADMAIEAELDLVEVNPTAEPPVVKIMDYGQFKYEKEKKAHKQKVMQKKVDTKGVRLSVRISEHDLKLRIDQAVKFLQKGHKLKIDLILKGREKAHPAKAVEIINNFVAEIEKIGGLNIIREQDLTKQGGRFIMIIVNKKD</sequence>
<protein>
    <recommendedName>
        <fullName evidence="4 5">Translation initiation factor IF-3</fullName>
    </recommendedName>
</protein>
<gene>
    <name evidence="4" type="primary">infC</name>
    <name evidence="8" type="ORF">A2227_00125</name>
</gene>
<name>A0A1F5SGC5_9BACT</name>
<dbReference type="HAMAP" id="MF_00080">
    <property type="entry name" value="IF_3"/>
    <property type="match status" value="1"/>
</dbReference>
<keyword evidence="4" id="KW-0963">Cytoplasm</keyword>
<dbReference type="PANTHER" id="PTHR10938:SF0">
    <property type="entry name" value="TRANSLATION INITIATION FACTOR IF-3, MITOCHONDRIAL"/>
    <property type="match status" value="1"/>
</dbReference>
<comment type="subunit">
    <text evidence="4">Monomer.</text>
</comment>
<evidence type="ECO:0000313" key="8">
    <source>
        <dbReference type="EMBL" id="OGF25606.1"/>
    </source>
</evidence>
<comment type="similarity">
    <text evidence="1 4">Belongs to the IF-3 family.</text>
</comment>
<dbReference type="InterPro" id="IPR019814">
    <property type="entry name" value="Translation_initiation_fac_3_N"/>
</dbReference>
<evidence type="ECO:0000259" key="6">
    <source>
        <dbReference type="Pfam" id="PF00707"/>
    </source>
</evidence>
<dbReference type="FunFam" id="3.10.20.80:FF:000001">
    <property type="entry name" value="Translation initiation factor IF-3"/>
    <property type="match status" value="1"/>
</dbReference>
<feature type="domain" description="Translation initiation factor 3 C-terminal" evidence="6">
    <location>
        <begin position="95"/>
        <end position="181"/>
    </location>
</feature>
<dbReference type="GO" id="GO:0003743">
    <property type="term" value="F:translation initiation factor activity"/>
    <property type="evidence" value="ECO:0007669"/>
    <property type="project" value="UniProtKB-UniRule"/>
</dbReference>
<feature type="domain" description="Translation initiation factor 3 N-terminal" evidence="7">
    <location>
        <begin position="18"/>
        <end position="86"/>
    </location>
</feature>
<dbReference type="GO" id="GO:0005737">
    <property type="term" value="C:cytoplasm"/>
    <property type="evidence" value="ECO:0007669"/>
    <property type="project" value="UniProtKB-SubCell"/>
</dbReference>
<dbReference type="GO" id="GO:0043022">
    <property type="term" value="F:ribosome binding"/>
    <property type="evidence" value="ECO:0007669"/>
    <property type="project" value="TreeGrafter"/>
</dbReference>
<dbReference type="Pfam" id="PF05198">
    <property type="entry name" value="IF3_N"/>
    <property type="match status" value="1"/>
</dbReference>
<comment type="subcellular location">
    <subcellularLocation>
        <location evidence="4">Cytoplasm</location>
    </subcellularLocation>
</comment>
<keyword evidence="2 4" id="KW-0396">Initiation factor</keyword>
<comment type="caution">
    <text evidence="8">The sequence shown here is derived from an EMBL/GenBank/DDBJ whole genome shotgun (WGS) entry which is preliminary data.</text>
</comment>
<dbReference type="AlphaFoldDB" id="A0A1F5SGC5"/>
<evidence type="ECO:0000256" key="5">
    <source>
        <dbReference type="NCBIfam" id="TIGR00168"/>
    </source>
</evidence>
<evidence type="ECO:0000256" key="1">
    <source>
        <dbReference type="ARBA" id="ARBA00005439"/>
    </source>
</evidence>
<comment type="function">
    <text evidence="4">IF-3 binds to the 30S ribosomal subunit and shifts the equilibrium between 70S ribosomes and their 50S and 30S subunits in favor of the free subunits, thus enhancing the availability of 30S subunits on which protein synthesis initiation begins.</text>
</comment>
<evidence type="ECO:0000313" key="9">
    <source>
        <dbReference type="Proteomes" id="UP000178367"/>
    </source>
</evidence>
<keyword evidence="3 4" id="KW-0648">Protein biosynthesis</keyword>
<evidence type="ECO:0000256" key="2">
    <source>
        <dbReference type="ARBA" id="ARBA00022540"/>
    </source>
</evidence>
<dbReference type="InterPro" id="IPR001288">
    <property type="entry name" value="Translation_initiation_fac_3"/>
</dbReference>
<evidence type="ECO:0000256" key="4">
    <source>
        <dbReference type="HAMAP-Rule" id="MF_00080"/>
    </source>
</evidence>
<dbReference type="SUPFAM" id="SSF54364">
    <property type="entry name" value="Translation initiation factor IF3, N-terminal domain"/>
    <property type="match status" value="1"/>
</dbReference>
<organism evidence="8 9">
    <name type="scientific">Candidatus Falkowbacteria bacterium RIFOXYA2_FULL_47_19</name>
    <dbReference type="NCBI Taxonomy" id="1797994"/>
    <lineage>
        <taxon>Bacteria</taxon>
        <taxon>Candidatus Falkowiibacteriota</taxon>
    </lineage>
</organism>